<dbReference type="Proteomes" id="UP000546536">
    <property type="component" value="Unassembled WGS sequence"/>
</dbReference>
<sequence length="71" mass="8163">MCRENSLNQIHMAISNLLNAKSSNELIQAQGQALAFTQATFEAEEINQIEKQTLEKKIRRIYRNQLIEESA</sequence>
<evidence type="ECO:0000313" key="1">
    <source>
        <dbReference type="EMBL" id="NNH88204.1"/>
    </source>
</evidence>
<reference evidence="1 2" key="1">
    <citation type="submission" date="2020-04" db="EMBL/GenBank/DDBJ databases">
        <title>Acinetobacter Taxon 24.</title>
        <authorList>
            <person name="Nemec A."/>
            <person name="Radolfova-Krizova L."/>
            <person name="Higgins P.G."/>
            <person name="Spanelova P."/>
        </authorList>
    </citation>
    <scope>NUCLEOTIDE SEQUENCE [LARGE SCALE GENOMIC DNA]</scope>
    <source>
        <strain evidence="1 2">ANC 4279</strain>
    </source>
</reference>
<evidence type="ECO:0000313" key="2">
    <source>
        <dbReference type="Proteomes" id="UP000546536"/>
    </source>
</evidence>
<name>A0ABX1V524_9GAMM</name>
<dbReference type="RefSeq" id="WP_171544707.1">
    <property type="nucleotide sequence ID" value="NZ_JABERG010000016.1"/>
</dbReference>
<gene>
    <name evidence="1" type="ORF">HLH13_10920</name>
</gene>
<comment type="caution">
    <text evidence="1">The sequence shown here is derived from an EMBL/GenBank/DDBJ whole genome shotgun (WGS) entry which is preliminary data.</text>
</comment>
<dbReference type="EMBL" id="JABERG010000016">
    <property type="protein sequence ID" value="NNH88204.1"/>
    <property type="molecule type" value="Genomic_DNA"/>
</dbReference>
<keyword evidence="2" id="KW-1185">Reference proteome</keyword>
<protein>
    <submittedName>
        <fullName evidence="1">Uncharacterized protein</fullName>
    </submittedName>
</protein>
<accession>A0ABX1V524</accession>
<organism evidence="1 2">
    <name type="scientific">Acinetobacter terrae</name>
    <dbReference type="NCBI Taxonomy" id="2731247"/>
    <lineage>
        <taxon>Bacteria</taxon>
        <taxon>Pseudomonadati</taxon>
        <taxon>Pseudomonadota</taxon>
        <taxon>Gammaproteobacteria</taxon>
        <taxon>Moraxellales</taxon>
        <taxon>Moraxellaceae</taxon>
        <taxon>Acinetobacter</taxon>
        <taxon>Acinetobacter Taxon 24</taxon>
    </lineage>
</organism>
<proteinExistence type="predicted"/>